<dbReference type="PRINTS" id="PR00792">
    <property type="entry name" value="PEPSIN"/>
</dbReference>
<dbReference type="Pfam" id="PF00026">
    <property type="entry name" value="Asp"/>
    <property type="match status" value="1"/>
</dbReference>
<dbReference type="EMBL" id="CAJNNV010031983">
    <property type="protein sequence ID" value="CAE8638508.1"/>
    <property type="molecule type" value="Genomic_DNA"/>
</dbReference>
<dbReference type="SUPFAM" id="SSF51197">
    <property type="entry name" value="Clavaminate synthase-like"/>
    <property type="match status" value="1"/>
</dbReference>
<comment type="caution">
    <text evidence="11">The sequence shown here is derived from an EMBL/GenBank/DDBJ whole genome shotgun (WGS) entry which is preliminary data.</text>
</comment>
<feature type="repeat" description="ARM" evidence="7">
    <location>
        <begin position="522"/>
        <end position="566"/>
    </location>
</feature>
<dbReference type="PROSITE" id="PS50222">
    <property type="entry name" value="EF_HAND_2"/>
    <property type="match status" value="1"/>
</dbReference>
<dbReference type="CDD" id="cd05471">
    <property type="entry name" value="pepsin_like"/>
    <property type="match status" value="1"/>
</dbReference>
<dbReference type="PROSITE" id="PS50176">
    <property type="entry name" value="ARM_REPEAT"/>
    <property type="match status" value="3"/>
</dbReference>
<keyword evidence="3" id="KW-0064">Aspartyl protease</keyword>
<dbReference type="Gene3D" id="2.60.120.650">
    <property type="entry name" value="Cupin"/>
    <property type="match status" value="1"/>
</dbReference>
<feature type="domain" description="EF-hand" evidence="9">
    <location>
        <begin position="1341"/>
        <end position="1376"/>
    </location>
</feature>
<dbReference type="OrthoDB" id="418047at2759"/>
<dbReference type="InterPro" id="IPR034164">
    <property type="entry name" value="Pepsin-like_dom"/>
</dbReference>
<name>A0A813HLA5_POLGL</name>
<dbReference type="Pfam" id="PF22964">
    <property type="entry name" value="ZER1-like_2nd"/>
    <property type="match status" value="1"/>
</dbReference>
<reference evidence="11" key="1">
    <citation type="submission" date="2021-02" db="EMBL/GenBank/DDBJ databases">
        <authorList>
            <person name="Dougan E. K."/>
            <person name="Rhodes N."/>
            <person name="Thang M."/>
            <person name="Chan C."/>
        </authorList>
    </citation>
    <scope>NUCLEOTIDE SEQUENCE</scope>
</reference>
<dbReference type="InterPro" id="IPR055142">
    <property type="entry name" value="ZER1-like_C"/>
</dbReference>
<evidence type="ECO:0000256" key="2">
    <source>
        <dbReference type="ARBA" id="ARBA00022670"/>
    </source>
</evidence>
<feature type="region of interest" description="Disordered" evidence="8">
    <location>
        <begin position="942"/>
        <end position="987"/>
    </location>
</feature>
<keyword evidence="6" id="KW-1015">Disulfide bond</keyword>
<dbReference type="InterPro" id="IPR000225">
    <property type="entry name" value="Armadillo"/>
</dbReference>
<feature type="region of interest" description="Disordered" evidence="8">
    <location>
        <begin position="803"/>
        <end position="847"/>
    </location>
</feature>
<evidence type="ECO:0000259" key="9">
    <source>
        <dbReference type="PROSITE" id="PS50222"/>
    </source>
</evidence>
<gene>
    <name evidence="11" type="ORF">PGLA1383_LOCUS53678</name>
</gene>
<dbReference type="InterPro" id="IPR011989">
    <property type="entry name" value="ARM-like"/>
</dbReference>
<proteinExistence type="inferred from homology"/>
<dbReference type="InterPro" id="IPR011992">
    <property type="entry name" value="EF-hand-dom_pair"/>
</dbReference>
<evidence type="ECO:0000256" key="1">
    <source>
        <dbReference type="ARBA" id="ARBA00007447"/>
    </source>
</evidence>
<evidence type="ECO:0000256" key="4">
    <source>
        <dbReference type="ARBA" id="ARBA00022801"/>
    </source>
</evidence>
<dbReference type="PANTHER" id="PTHR47966:SF51">
    <property type="entry name" value="BETA-SITE APP-CLEAVING ENZYME, ISOFORM A-RELATED"/>
    <property type="match status" value="1"/>
</dbReference>
<keyword evidence="2" id="KW-0645">Protease</keyword>
<feature type="repeat" description="ARM" evidence="7">
    <location>
        <begin position="716"/>
        <end position="760"/>
    </location>
</feature>
<evidence type="ECO:0000256" key="8">
    <source>
        <dbReference type="SAM" id="MobiDB-lite"/>
    </source>
</evidence>
<keyword evidence="12" id="KW-1185">Reference proteome</keyword>
<dbReference type="PROSITE" id="PS51767">
    <property type="entry name" value="PEPTIDASE_A1"/>
    <property type="match status" value="1"/>
</dbReference>
<accession>A0A813HLA5</accession>
<feature type="active site" evidence="5">
    <location>
        <position position="1522"/>
    </location>
</feature>
<feature type="compositionally biased region" description="Polar residues" evidence="8">
    <location>
        <begin position="275"/>
        <end position="294"/>
    </location>
</feature>
<feature type="compositionally biased region" description="Basic and acidic residues" evidence="8">
    <location>
        <begin position="311"/>
        <end position="327"/>
    </location>
</feature>
<feature type="domain" description="Peptidase A1" evidence="10">
    <location>
        <begin position="1503"/>
        <end position="1855"/>
    </location>
</feature>
<dbReference type="GO" id="GO:0006508">
    <property type="term" value="P:proteolysis"/>
    <property type="evidence" value="ECO:0007669"/>
    <property type="project" value="UniProtKB-KW"/>
</dbReference>
<protein>
    <submittedName>
        <fullName evidence="11">Uncharacterized protein</fullName>
    </submittedName>
</protein>
<sequence length="1896" mass="210144">MPLFKELQVGFVCIDVRGLQLLGLWYAHTLRQWMGGCLSQVPRQFPTAANSRVPKRRDVFISHHHDIGRGDGGALMDFSQQFSSWISEARWGTMLKHDSHPAQTRNYSGSCIGRSDLGQQFFFNARIYDEQRPYGLASDVPNHVAIISRDALVDPHGMQQELWWAEGANVPVVPFYDGDRHAAQDYDSWQKEFGLAMHRPPVVYRRQAHLRVKEFLVSAIYEALEESYKAAGAPPPQAVTERLQRQAERHRRREKHTERKRRAAEAGIKGEEGLPSSTRALAKNATSEVQLRFNSRSERSEQDLDAQDSAAADKRFRFRDEDHKVEPEQGGVQRLLSTWRDPLGLREQETRTAMLQDQGAEEQEGRFEPRHRELKPKQSILKGSRATTMMGKVASHSMAATQALDPKLQQGISRLKEYLETVKKEDPGQLPTVLKVLQLMQPNQEVATRALAVIFEFVQDVAECRQIVAQQGGIKDIVNAMSAHMSSIDLQTYGCGCLYALSCFRPDNPEKDSNSISIAHSGGIGRLIEAMQSFPTCREVQQWGAGALRHLAVEIGNNRREVLDGGEVQLTMRGINKRMIAKTGGIEIVVKAMLKFPDDIELLENGCAALCNLMSSRQDNKVRAARAGCIRAIITAMRAFPEEPELTQLACAVLRTLALGVPENKIAIVAQGGVRVLCEAMAKHRGDVEVHVQAVAALCNLTSQLVENKKAICEAGGLEMVVAALRAWPRNEELQQQGCGLLHNLACEKTLRPQVAAAGGLHVAAGAIQHPTRSVQSLGQMLRRQLQVPADEMAPRAAALGGEVADSTDVGPQQSEGVEDLFAPRRRGEGPTNRSKALTRPQKKVMADVMESMRKDPRAWISEGEASAGGASGDEARPRSPRSPAHSEVSSAGSKWDTPRQRQAAAYGIEDLEGLSDGEAVDAPGDNGGAFDFVVRRGLEHQAKGSGNSGSGSRGGSGRNTGNFDFFVTRKGSSNKDAGSETHSEDIPGGGHGCCVECVSGFPAASLVMPLLWEPALEEYFPVQRGGARDENGLPSPVVLTNPTREEFVVHARKGYPIIVSDWSNGMQYDGWTGKQFAEAFPFGYMKAEYIDHMAGFNPRDHDIKMMDGEKRFKLGSFKPDGKTMWHNFSRPASNRYKDDPLKPKRGPYVWHVKDELPPDEKLKVQARFESPGFLQDPLNQAKMNRSFELWFSPGGQCGAGAHADGYCESVVSLQLRGDKRWRKMMLPEMSFLHSFDEFDGGVYEVSGRWNPDLGFLNKRQGAVIWPPGYLHETSTMTPDDGECGSAITLQYAFPQPVQFLRAYLPRLSLSAEVGQCVARSWSKYATFGVPGIKPSPKMTKMKEQLESILRTVDANKDDRITVAETRDWLKNPESRSTRDVDPGLMTYKDLFFQFQAEDTVAYHDMDDDMVVSRQELWDSLVQWNVVRVRMSEGLKRVNVADRQGLEELERSLDVLRRAPLELPGAEPKKLRPELEELFVIPLDKQYVPVLKDDRIVSYKTAYFGTIFVGSPQPQNFTVVFDTGSGHFFLPSTSCKSDTCKRHKRYDSRISASVVDIDHRGQKIAADASQRDQVAISFGTGEVTGEFIDETVCLTEHSGLTSSTEGLPQDCTRVRVVMATEMTQEPFSTFHFDGVMGLGLETLAVDPGFSVFEQLVARKRQNFAPSFGYFLSDNDDVPSEISFGGHDPRRMASEMQWVPVQKPELGFWQVKVLSISVGSEQLPLCADGSCVAVADTGTSLLGVPRQAAQRLHWLLARKVPENPSEIDCRDFPGRDLVFELEGGVRLTLGAKEYSRPTAMKVEQSQTKKSQVVCRASLLPVDSSQALGLKSFILGEPMLRKYYTAYDWQQRKVGFALAKQPAVATDAAQALQTEVPRQHHVIGAPPVAPQAPSVIHV</sequence>
<feature type="compositionally biased region" description="Basic residues" evidence="8">
    <location>
        <begin position="248"/>
        <end position="262"/>
    </location>
</feature>
<dbReference type="SUPFAM" id="SSF47473">
    <property type="entry name" value="EF-hand"/>
    <property type="match status" value="1"/>
</dbReference>
<evidence type="ECO:0000256" key="5">
    <source>
        <dbReference type="PIRSR" id="PIRSR601461-1"/>
    </source>
</evidence>
<feature type="compositionally biased region" description="Gly residues" evidence="8">
    <location>
        <begin position="947"/>
        <end position="959"/>
    </location>
</feature>
<dbReference type="GO" id="GO:0005509">
    <property type="term" value="F:calcium ion binding"/>
    <property type="evidence" value="ECO:0007669"/>
    <property type="project" value="InterPro"/>
</dbReference>
<keyword evidence="4" id="KW-0378">Hydrolase</keyword>
<organism evidence="11 12">
    <name type="scientific">Polarella glacialis</name>
    <name type="common">Dinoflagellate</name>
    <dbReference type="NCBI Taxonomy" id="89957"/>
    <lineage>
        <taxon>Eukaryota</taxon>
        <taxon>Sar</taxon>
        <taxon>Alveolata</taxon>
        <taxon>Dinophyceae</taxon>
        <taxon>Suessiales</taxon>
        <taxon>Suessiaceae</taxon>
        <taxon>Polarella</taxon>
    </lineage>
</organism>
<dbReference type="Gene3D" id="2.40.70.10">
    <property type="entry name" value="Acid Proteases"/>
    <property type="match status" value="2"/>
</dbReference>
<feature type="disulfide bond" evidence="6">
    <location>
        <begin position="1535"/>
        <end position="1540"/>
    </location>
</feature>
<dbReference type="PANTHER" id="PTHR47966">
    <property type="entry name" value="BETA-SITE APP-CLEAVING ENZYME, ISOFORM A-RELATED"/>
    <property type="match status" value="1"/>
</dbReference>
<feature type="disulfide bond" evidence="6">
    <location>
        <begin position="1768"/>
        <end position="1813"/>
    </location>
</feature>
<dbReference type="InterPro" id="IPR021109">
    <property type="entry name" value="Peptidase_aspartic_dom_sf"/>
</dbReference>
<dbReference type="InterPro" id="IPR001461">
    <property type="entry name" value="Aspartic_peptidase_A1"/>
</dbReference>
<evidence type="ECO:0000313" key="11">
    <source>
        <dbReference type="EMBL" id="CAE8638508.1"/>
    </source>
</evidence>
<evidence type="ECO:0000256" key="6">
    <source>
        <dbReference type="PIRSR" id="PIRSR601461-2"/>
    </source>
</evidence>
<dbReference type="InterPro" id="IPR016024">
    <property type="entry name" value="ARM-type_fold"/>
</dbReference>
<dbReference type="SUPFAM" id="SSF50630">
    <property type="entry name" value="Acid proteases"/>
    <property type="match status" value="1"/>
</dbReference>
<dbReference type="Proteomes" id="UP000654075">
    <property type="component" value="Unassembled WGS sequence"/>
</dbReference>
<dbReference type="InterPro" id="IPR002048">
    <property type="entry name" value="EF_hand_dom"/>
</dbReference>
<feature type="region of interest" description="Disordered" evidence="8">
    <location>
        <begin position="229"/>
        <end position="329"/>
    </location>
</feature>
<dbReference type="SMART" id="SM00185">
    <property type="entry name" value="ARM"/>
    <property type="match status" value="6"/>
</dbReference>
<comment type="similarity">
    <text evidence="1">Belongs to the peptidase A1 family.</text>
</comment>
<dbReference type="Gene3D" id="1.25.10.10">
    <property type="entry name" value="Leucine-rich Repeat Variant"/>
    <property type="match status" value="2"/>
</dbReference>
<evidence type="ECO:0000313" key="12">
    <source>
        <dbReference type="Proteomes" id="UP000654075"/>
    </source>
</evidence>
<feature type="repeat" description="ARM" evidence="7">
    <location>
        <begin position="672"/>
        <end position="716"/>
    </location>
</feature>
<feature type="active site" evidence="5">
    <location>
        <position position="1735"/>
    </location>
</feature>
<dbReference type="SUPFAM" id="SSF48371">
    <property type="entry name" value="ARM repeat"/>
    <property type="match status" value="1"/>
</dbReference>
<evidence type="ECO:0000256" key="7">
    <source>
        <dbReference type="PROSITE-ProRule" id="PRU00259"/>
    </source>
</evidence>
<dbReference type="InterPro" id="IPR033121">
    <property type="entry name" value="PEPTIDASE_A1"/>
</dbReference>
<evidence type="ECO:0000256" key="3">
    <source>
        <dbReference type="ARBA" id="ARBA00022750"/>
    </source>
</evidence>
<evidence type="ECO:0000259" key="10">
    <source>
        <dbReference type="PROSITE" id="PS51767"/>
    </source>
</evidence>
<feature type="region of interest" description="Disordered" evidence="8">
    <location>
        <begin position="859"/>
        <end position="902"/>
    </location>
</feature>
<dbReference type="GO" id="GO:0004190">
    <property type="term" value="F:aspartic-type endopeptidase activity"/>
    <property type="evidence" value="ECO:0007669"/>
    <property type="project" value="UniProtKB-KW"/>
</dbReference>